<dbReference type="Proteomes" id="UP000295252">
    <property type="component" value="Chromosome II"/>
</dbReference>
<feature type="compositionally biased region" description="Basic and acidic residues" evidence="1">
    <location>
        <begin position="14"/>
        <end position="26"/>
    </location>
</feature>
<evidence type="ECO:0000313" key="2">
    <source>
        <dbReference type="EMBL" id="CDP07590.1"/>
    </source>
</evidence>
<dbReference type="AlphaFoldDB" id="A0A068UG91"/>
<dbReference type="EMBL" id="HG739110">
    <property type="protein sequence ID" value="CDP07590.1"/>
    <property type="molecule type" value="Genomic_DNA"/>
</dbReference>
<dbReference type="PANTHER" id="PTHR35324">
    <property type="entry name" value="BNAA08G03750D PROTEIN"/>
    <property type="match status" value="1"/>
</dbReference>
<dbReference type="PANTHER" id="PTHR35324:SF4">
    <property type="entry name" value="EXPRESSED PROTEIN"/>
    <property type="match status" value="1"/>
</dbReference>
<name>A0A068UG91_COFCA</name>
<evidence type="ECO:0000256" key="1">
    <source>
        <dbReference type="SAM" id="MobiDB-lite"/>
    </source>
</evidence>
<evidence type="ECO:0000313" key="3">
    <source>
        <dbReference type="Proteomes" id="UP000295252"/>
    </source>
</evidence>
<organism evidence="2 3">
    <name type="scientific">Coffea canephora</name>
    <name type="common">Robusta coffee</name>
    <dbReference type="NCBI Taxonomy" id="49390"/>
    <lineage>
        <taxon>Eukaryota</taxon>
        <taxon>Viridiplantae</taxon>
        <taxon>Streptophyta</taxon>
        <taxon>Embryophyta</taxon>
        <taxon>Tracheophyta</taxon>
        <taxon>Spermatophyta</taxon>
        <taxon>Magnoliopsida</taxon>
        <taxon>eudicotyledons</taxon>
        <taxon>Gunneridae</taxon>
        <taxon>Pentapetalae</taxon>
        <taxon>asterids</taxon>
        <taxon>lamiids</taxon>
        <taxon>Gentianales</taxon>
        <taxon>Rubiaceae</taxon>
        <taxon>Ixoroideae</taxon>
        <taxon>Gardenieae complex</taxon>
        <taxon>Bertiereae - Coffeeae clade</taxon>
        <taxon>Coffeeae</taxon>
        <taxon>Coffea</taxon>
    </lineage>
</organism>
<accession>A0A068UG91</accession>
<sequence>MSSVVSKKHSNPSEPEKNAEDLEESNHQPSRAVTSHLQLKPAHSAGTLDKEVALRRIRRRKRVNKIKKAWADDAFAAP</sequence>
<keyword evidence="3" id="KW-1185">Reference proteome</keyword>
<dbReference type="InParanoid" id="A0A068UG91"/>
<proteinExistence type="predicted"/>
<dbReference type="OMA" id="EQIWLED"/>
<gene>
    <name evidence="2" type="ORF">GSCOC_T00024891001</name>
</gene>
<protein>
    <submittedName>
        <fullName evidence="2">Uncharacterized protein</fullName>
    </submittedName>
</protein>
<dbReference type="Gramene" id="CDP07590">
    <property type="protein sequence ID" value="CDP07590"/>
    <property type="gene ID" value="GSCOC_T00024891001"/>
</dbReference>
<feature type="compositionally biased region" description="Polar residues" evidence="1">
    <location>
        <begin position="27"/>
        <end position="37"/>
    </location>
</feature>
<reference evidence="3" key="1">
    <citation type="journal article" date="2014" name="Science">
        <title>The coffee genome provides insight into the convergent evolution of caffeine biosynthesis.</title>
        <authorList>
            <person name="Denoeud F."/>
            <person name="Carretero-Paulet L."/>
            <person name="Dereeper A."/>
            <person name="Droc G."/>
            <person name="Guyot R."/>
            <person name="Pietrella M."/>
            <person name="Zheng C."/>
            <person name="Alberti A."/>
            <person name="Anthony F."/>
            <person name="Aprea G."/>
            <person name="Aury J.M."/>
            <person name="Bento P."/>
            <person name="Bernard M."/>
            <person name="Bocs S."/>
            <person name="Campa C."/>
            <person name="Cenci A."/>
            <person name="Combes M.C."/>
            <person name="Crouzillat D."/>
            <person name="Da Silva C."/>
            <person name="Daddiego L."/>
            <person name="De Bellis F."/>
            <person name="Dussert S."/>
            <person name="Garsmeur O."/>
            <person name="Gayraud T."/>
            <person name="Guignon V."/>
            <person name="Jahn K."/>
            <person name="Jamilloux V."/>
            <person name="Joet T."/>
            <person name="Labadie K."/>
            <person name="Lan T."/>
            <person name="Leclercq J."/>
            <person name="Lepelley M."/>
            <person name="Leroy T."/>
            <person name="Li L.T."/>
            <person name="Librado P."/>
            <person name="Lopez L."/>
            <person name="Munoz A."/>
            <person name="Noel B."/>
            <person name="Pallavicini A."/>
            <person name="Perrotta G."/>
            <person name="Poncet V."/>
            <person name="Pot D."/>
            <person name="Priyono X."/>
            <person name="Rigoreau M."/>
            <person name="Rouard M."/>
            <person name="Rozas J."/>
            <person name="Tranchant-Dubreuil C."/>
            <person name="VanBuren R."/>
            <person name="Zhang Q."/>
            <person name="Andrade A.C."/>
            <person name="Argout X."/>
            <person name="Bertrand B."/>
            <person name="de Kochko A."/>
            <person name="Graziosi G."/>
            <person name="Henry R.J."/>
            <person name="Jayarama X."/>
            <person name="Ming R."/>
            <person name="Nagai C."/>
            <person name="Rounsley S."/>
            <person name="Sankoff D."/>
            <person name="Giuliano G."/>
            <person name="Albert V.A."/>
            <person name="Wincker P."/>
            <person name="Lashermes P."/>
        </authorList>
    </citation>
    <scope>NUCLEOTIDE SEQUENCE [LARGE SCALE GENOMIC DNA]</scope>
    <source>
        <strain evidence="3">cv. DH200-94</strain>
    </source>
</reference>
<feature type="compositionally biased region" description="Basic residues" evidence="1">
    <location>
        <begin position="1"/>
        <end position="10"/>
    </location>
</feature>
<feature type="region of interest" description="Disordered" evidence="1">
    <location>
        <begin position="1"/>
        <end position="49"/>
    </location>
</feature>